<feature type="transmembrane region" description="Helical" evidence="1">
    <location>
        <begin position="204"/>
        <end position="226"/>
    </location>
</feature>
<dbReference type="PANTHER" id="PTHR37305:SF1">
    <property type="entry name" value="MEMBRANE PROTEIN"/>
    <property type="match status" value="1"/>
</dbReference>
<reference evidence="2 3" key="1">
    <citation type="journal article" date="2018" name="Sci. Rep.">
        <title>Network-guided genomic and metagenomic analysis of the faecal microbiota of the critically endangered kakapo.</title>
        <authorList>
            <person name="Waite D.W."/>
            <person name="Dsouza M."/>
            <person name="Sekiguchi Y."/>
            <person name="Hugenholtz P."/>
            <person name="Taylor M.W."/>
        </authorList>
    </citation>
    <scope>NUCLEOTIDE SEQUENCE [LARGE SCALE GENOMIC DNA]</scope>
    <source>
        <strain evidence="2 3">BI02</strain>
    </source>
</reference>
<protein>
    <recommendedName>
        <fullName evidence="4">ABC-2 family transporter protein</fullName>
    </recommendedName>
</protein>
<accession>A0A368UC20</accession>
<dbReference type="PANTHER" id="PTHR37305">
    <property type="entry name" value="INTEGRAL MEMBRANE PROTEIN-RELATED"/>
    <property type="match status" value="1"/>
</dbReference>
<name>A0A368UC20_9STRE</name>
<dbReference type="EMBL" id="NETH01000094">
    <property type="protein sequence ID" value="RCW15955.1"/>
    <property type="molecule type" value="Genomic_DNA"/>
</dbReference>
<sequence>MRTILSFELTKLLRKKSALGIIIVALLGLLGLFYAHFLMGEISNGYPNATVKGREAVAINSQIAEEHSGYLSNDLISSILNDYAKNQPNLKKKGIYSMVSHSAISILVPDSTEILTAINQTDEVLQFDNINLKTQEQLGSYFPLEELKLGNFASWDKLFLVSNSAYILILLVSIYLSASLFSGDTAKQMNPLLLTTHYGRNKLTVAKLTASFLISSSLFISFYAIILGVFAWYFGFSGWDTSVQLNLCWITPFENIMAFPEKLTILSVFVSLLFFQFIGLIFLTTVNAFISSKTKSSLTTFAISAAVIFVPSFLLQVFRGGLVYKLLTIISVTTSNTAALMLQFSHKGEQGFFLDNFWLNGGLVIALRLLLAIILLASTYKMIARVRA</sequence>
<keyword evidence="1" id="KW-1133">Transmembrane helix</keyword>
<organism evidence="2 3">
    <name type="scientific">Streptococcus gallolyticus</name>
    <dbReference type="NCBI Taxonomy" id="315405"/>
    <lineage>
        <taxon>Bacteria</taxon>
        <taxon>Bacillati</taxon>
        <taxon>Bacillota</taxon>
        <taxon>Bacilli</taxon>
        <taxon>Lactobacillales</taxon>
        <taxon>Streptococcaceae</taxon>
        <taxon>Streptococcus</taxon>
    </lineage>
</organism>
<evidence type="ECO:0000313" key="2">
    <source>
        <dbReference type="EMBL" id="RCW15955.1"/>
    </source>
</evidence>
<feature type="transmembrane region" description="Helical" evidence="1">
    <location>
        <begin position="165"/>
        <end position="183"/>
    </location>
</feature>
<feature type="transmembrane region" description="Helical" evidence="1">
    <location>
        <begin position="357"/>
        <end position="377"/>
    </location>
</feature>
<evidence type="ECO:0000313" key="3">
    <source>
        <dbReference type="Proteomes" id="UP000253215"/>
    </source>
</evidence>
<keyword evidence="1" id="KW-0472">Membrane</keyword>
<feature type="transmembrane region" description="Helical" evidence="1">
    <location>
        <begin position="263"/>
        <end position="290"/>
    </location>
</feature>
<dbReference type="AlphaFoldDB" id="A0A368UC20"/>
<dbReference type="Proteomes" id="UP000253215">
    <property type="component" value="Unassembled WGS sequence"/>
</dbReference>
<proteinExistence type="predicted"/>
<feature type="transmembrane region" description="Helical" evidence="1">
    <location>
        <begin position="296"/>
        <end position="315"/>
    </location>
</feature>
<comment type="caution">
    <text evidence="2">The sequence shown here is derived from an EMBL/GenBank/DDBJ whole genome shotgun (WGS) entry which is preliminary data.</text>
</comment>
<evidence type="ECO:0008006" key="4">
    <source>
        <dbReference type="Google" id="ProtNLM"/>
    </source>
</evidence>
<evidence type="ECO:0000256" key="1">
    <source>
        <dbReference type="SAM" id="Phobius"/>
    </source>
</evidence>
<keyword evidence="1" id="KW-0812">Transmembrane</keyword>
<gene>
    <name evidence="2" type="ORF">CAC02_10785</name>
</gene>
<feature type="transmembrane region" description="Helical" evidence="1">
    <location>
        <begin position="21"/>
        <end position="39"/>
    </location>
</feature>